<dbReference type="Gene3D" id="3.40.50.150">
    <property type="entry name" value="Vaccinia Virus protein VP39"/>
    <property type="match status" value="1"/>
</dbReference>
<feature type="domain" description="Methyltransferase" evidence="1">
    <location>
        <begin position="2"/>
        <end position="79"/>
    </location>
</feature>
<dbReference type="InterPro" id="IPR029063">
    <property type="entry name" value="SAM-dependent_MTases_sf"/>
</dbReference>
<dbReference type="InterPro" id="IPR041698">
    <property type="entry name" value="Methyltransf_25"/>
</dbReference>
<dbReference type="Pfam" id="PF13649">
    <property type="entry name" value="Methyltransf_25"/>
    <property type="match status" value="1"/>
</dbReference>
<comment type="caution">
    <text evidence="2">The sequence shown here is derived from an EMBL/GenBank/DDBJ whole genome shotgun (WGS) entry which is preliminary data.</text>
</comment>
<dbReference type="SUPFAM" id="SSF53335">
    <property type="entry name" value="S-adenosyl-L-methionine-dependent methyltransferases"/>
    <property type="match status" value="1"/>
</dbReference>
<reference evidence="2" key="1">
    <citation type="submission" date="2021-02" db="EMBL/GenBank/DDBJ databases">
        <authorList>
            <person name="Nowell W R."/>
        </authorList>
    </citation>
    <scope>NUCLEOTIDE SEQUENCE</scope>
</reference>
<accession>A0A814AYD9</accession>
<organism evidence="2 4">
    <name type="scientific">Adineta steineri</name>
    <dbReference type="NCBI Taxonomy" id="433720"/>
    <lineage>
        <taxon>Eukaryota</taxon>
        <taxon>Metazoa</taxon>
        <taxon>Spiralia</taxon>
        <taxon>Gnathifera</taxon>
        <taxon>Rotifera</taxon>
        <taxon>Eurotatoria</taxon>
        <taxon>Bdelloidea</taxon>
        <taxon>Adinetida</taxon>
        <taxon>Adinetidae</taxon>
        <taxon>Adineta</taxon>
    </lineage>
</organism>
<name>A0A814AYD9_9BILA</name>
<dbReference type="AlphaFoldDB" id="A0A814AYD9"/>
<dbReference type="Proteomes" id="UP000663868">
    <property type="component" value="Unassembled WGS sequence"/>
</dbReference>
<evidence type="ECO:0000313" key="4">
    <source>
        <dbReference type="Proteomes" id="UP000663860"/>
    </source>
</evidence>
<evidence type="ECO:0000313" key="3">
    <source>
        <dbReference type="EMBL" id="CAF3917599.1"/>
    </source>
</evidence>
<sequence>MEVSCSRGTDAAWWVRTYTPNSSVGVDLSLDIIDECQQRYSMTSQLSFVIEDATKYLPFENESLDTVFCIQATHAYSEPATV</sequence>
<dbReference type="EMBL" id="CAJNOE010000106">
    <property type="protein sequence ID" value="CAF0921284.1"/>
    <property type="molecule type" value="Genomic_DNA"/>
</dbReference>
<proteinExistence type="predicted"/>
<dbReference type="Proteomes" id="UP000663860">
    <property type="component" value="Unassembled WGS sequence"/>
</dbReference>
<protein>
    <recommendedName>
        <fullName evidence="1">Methyltransferase domain-containing protein</fullName>
    </recommendedName>
</protein>
<evidence type="ECO:0000259" key="1">
    <source>
        <dbReference type="Pfam" id="PF13649"/>
    </source>
</evidence>
<evidence type="ECO:0000313" key="2">
    <source>
        <dbReference type="EMBL" id="CAF0921284.1"/>
    </source>
</evidence>
<gene>
    <name evidence="2" type="ORF">IZO911_LOCUS13327</name>
    <name evidence="3" type="ORF">KXQ929_LOCUS23710</name>
</gene>
<dbReference type="EMBL" id="CAJOBB010001906">
    <property type="protein sequence ID" value="CAF3917599.1"/>
    <property type="molecule type" value="Genomic_DNA"/>
</dbReference>